<gene>
    <name evidence="13" type="ORF">HNR37_000326</name>
</gene>
<evidence type="ECO:0000256" key="5">
    <source>
        <dbReference type="ARBA" id="ARBA00022485"/>
    </source>
</evidence>
<comment type="caution">
    <text evidence="13">The sequence shown here is derived from an EMBL/GenBank/DDBJ whole genome shotgun (WGS) entry which is preliminary data.</text>
</comment>
<dbReference type="EC" id="3.2.2.27" evidence="3"/>
<evidence type="ECO:0000256" key="7">
    <source>
        <dbReference type="ARBA" id="ARBA00022763"/>
    </source>
</evidence>
<dbReference type="EMBL" id="JACHID010000001">
    <property type="protein sequence ID" value="MBB5021023.1"/>
    <property type="molecule type" value="Genomic_DNA"/>
</dbReference>
<dbReference type="GO" id="GO:0006281">
    <property type="term" value="P:DNA repair"/>
    <property type="evidence" value="ECO:0007669"/>
    <property type="project" value="UniProtKB-KW"/>
</dbReference>
<evidence type="ECO:0000256" key="11">
    <source>
        <dbReference type="ARBA" id="ARBA00023204"/>
    </source>
</evidence>
<dbReference type="GO" id="GO:0004844">
    <property type="term" value="F:uracil DNA N-glycosylase activity"/>
    <property type="evidence" value="ECO:0007669"/>
    <property type="project" value="UniProtKB-EC"/>
</dbReference>
<dbReference type="GO" id="GO:0046872">
    <property type="term" value="F:metal ion binding"/>
    <property type="evidence" value="ECO:0007669"/>
    <property type="project" value="UniProtKB-KW"/>
</dbReference>
<evidence type="ECO:0000259" key="12">
    <source>
        <dbReference type="SMART" id="SM00986"/>
    </source>
</evidence>
<keyword evidence="13" id="KW-0808">Transferase</keyword>
<evidence type="ECO:0000256" key="2">
    <source>
        <dbReference type="ARBA" id="ARBA00006521"/>
    </source>
</evidence>
<evidence type="ECO:0000313" key="14">
    <source>
        <dbReference type="Proteomes" id="UP000528322"/>
    </source>
</evidence>
<sequence length="173" mass="19750">MLIGEAPGFDEDRLGRPFVGRSGQKLDQIISAIGFRRNDIYVANVVKCRPPENRDPDPKEISTCSQFLQRQLALVRPDIILALGRFAANYLLQGQSGETKTLKAMRQKIYQNDGKYCICTYHPSALLRTTEYRQPVWDDVRVLRNLYDHLVKQPATFTSSDVPKYPVLPEHSL</sequence>
<accession>A0A7W7Y2V6</accession>
<proteinExistence type="inferred from homology"/>
<evidence type="ECO:0000313" key="13">
    <source>
        <dbReference type="EMBL" id="MBB5021023.1"/>
    </source>
</evidence>
<dbReference type="SUPFAM" id="SSF52141">
    <property type="entry name" value="Uracil-DNA glycosylase-like"/>
    <property type="match status" value="1"/>
</dbReference>
<name>A0A7W7Y2V6_9BACT</name>
<keyword evidence="6" id="KW-0479">Metal-binding</keyword>
<keyword evidence="11" id="KW-0234">DNA repair</keyword>
<keyword evidence="9" id="KW-0408">Iron</keyword>
<dbReference type="SMART" id="SM00986">
    <property type="entry name" value="UDG"/>
    <property type="match status" value="1"/>
</dbReference>
<dbReference type="NCBIfam" id="TIGR00758">
    <property type="entry name" value="UDG_fam4"/>
    <property type="match status" value="1"/>
</dbReference>
<reference evidence="13 14" key="1">
    <citation type="submission" date="2020-08" db="EMBL/GenBank/DDBJ databases">
        <title>Genomic Encyclopedia of Type Strains, Phase IV (KMG-IV): sequencing the most valuable type-strain genomes for metagenomic binning, comparative biology and taxonomic classification.</title>
        <authorList>
            <person name="Goeker M."/>
        </authorList>
    </citation>
    <scope>NUCLEOTIDE SEQUENCE [LARGE SCALE GENOMIC DNA]</scope>
    <source>
        <strain evidence="13 14">DSM 22071</strain>
    </source>
</reference>
<keyword evidence="7" id="KW-0227">DNA damage</keyword>
<keyword evidence="13" id="KW-0548">Nucleotidyltransferase</keyword>
<dbReference type="CDD" id="cd10030">
    <property type="entry name" value="UDG-F4_TTUDGA_SPO1dp_like"/>
    <property type="match status" value="1"/>
</dbReference>
<dbReference type="GO" id="GO:0016779">
    <property type="term" value="F:nucleotidyltransferase activity"/>
    <property type="evidence" value="ECO:0007669"/>
    <property type="project" value="UniProtKB-KW"/>
</dbReference>
<feature type="domain" description="Uracil-DNA glycosylase-like" evidence="12">
    <location>
        <begin position="1"/>
        <end position="141"/>
    </location>
</feature>
<dbReference type="Gene3D" id="3.40.470.10">
    <property type="entry name" value="Uracil-DNA glycosylase-like domain"/>
    <property type="match status" value="1"/>
</dbReference>
<dbReference type="PANTHER" id="PTHR33693">
    <property type="entry name" value="TYPE-5 URACIL-DNA GLYCOSYLASE"/>
    <property type="match status" value="1"/>
</dbReference>
<dbReference type="InterPro" id="IPR005273">
    <property type="entry name" value="Ura-DNA_glyco_family4"/>
</dbReference>
<keyword evidence="14" id="KW-1185">Reference proteome</keyword>
<evidence type="ECO:0000256" key="3">
    <source>
        <dbReference type="ARBA" id="ARBA00012030"/>
    </source>
</evidence>
<dbReference type="SMART" id="SM00987">
    <property type="entry name" value="UreE_C"/>
    <property type="match status" value="1"/>
</dbReference>
<keyword evidence="5" id="KW-0004">4Fe-4S</keyword>
<dbReference type="AlphaFoldDB" id="A0A7W7Y2V6"/>
<dbReference type="InterPro" id="IPR051536">
    <property type="entry name" value="UDG_Type-4/5"/>
</dbReference>
<dbReference type="InterPro" id="IPR036895">
    <property type="entry name" value="Uracil-DNA_glycosylase-like_sf"/>
</dbReference>
<protein>
    <recommendedName>
        <fullName evidence="4">Type-4 uracil-DNA glycosylase</fullName>
        <ecNumber evidence="3">3.2.2.27</ecNumber>
    </recommendedName>
</protein>
<comment type="catalytic activity">
    <reaction evidence="1">
        <text>Hydrolyzes single-stranded DNA or mismatched double-stranded DNA and polynucleotides, releasing free uracil.</text>
        <dbReference type="EC" id="3.2.2.27"/>
    </reaction>
</comment>
<evidence type="ECO:0000256" key="1">
    <source>
        <dbReference type="ARBA" id="ARBA00001400"/>
    </source>
</evidence>
<keyword evidence="8" id="KW-0378">Hydrolase</keyword>
<dbReference type="Proteomes" id="UP000528322">
    <property type="component" value="Unassembled WGS sequence"/>
</dbReference>
<dbReference type="GO" id="GO:0051539">
    <property type="term" value="F:4 iron, 4 sulfur cluster binding"/>
    <property type="evidence" value="ECO:0007669"/>
    <property type="project" value="UniProtKB-KW"/>
</dbReference>
<organism evidence="13 14">
    <name type="scientific">Desulfurispira natronophila</name>
    <dbReference type="NCBI Taxonomy" id="682562"/>
    <lineage>
        <taxon>Bacteria</taxon>
        <taxon>Pseudomonadati</taxon>
        <taxon>Chrysiogenota</taxon>
        <taxon>Chrysiogenia</taxon>
        <taxon>Chrysiogenales</taxon>
        <taxon>Chrysiogenaceae</taxon>
        <taxon>Desulfurispira</taxon>
    </lineage>
</organism>
<evidence type="ECO:0000256" key="8">
    <source>
        <dbReference type="ARBA" id="ARBA00022801"/>
    </source>
</evidence>
<evidence type="ECO:0000256" key="9">
    <source>
        <dbReference type="ARBA" id="ARBA00023004"/>
    </source>
</evidence>
<dbReference type="InterPro" id="IPR005122">
    <property type="entry name" value="Uracil-DNA_glycosylase-like"/>
</dbReference>
<keyword evidence="10" id="KW-0411">Iron-sulfur</keyword>
<evidence type="ECO:0000256" key="10">
    <source>
        <dbReference type="ARBA" id="ARBA00023014"/>
    </source>
</evidence>
<comment type="similarity">
    <text evidence="2">Belongs to the uracil-DNA glycosylase (UDG) superfamily. Type 4 (UDGa) family.</text>
</comment>
<dbReference type="PANTHER" id="PTHR33693:SF1">
    <property type="entry name" value="TYPE-4 URACIL-DNA GLYCOSYLASE"/>
    <property type="match status" value="1"/>
</dbReference>
<evidence type="ECO:0000256" key="6">
    <source>
        <dbReference type="ARBA" id="ARBA00022723"/>
    </source>
</evidence>
<evidence type="ECO:0000256" key="4">
    <source>
        <dbReference type="ARBA" id="ARBA00019403"/>
    </source>
</evidence>
<dbReference type="Pfam" id="PF03167">
    <property type="entry name" value="UDG"/>
    <property type="match status" value="1"/>
</dbReference>